<reference evidence="3" key="1">
    <citation type="journal article" date="2023" name="Int. J. Syst. Evol. Microbiol.">
        <title>Methylocystis iwaonis sp. nov., a type II methane-oxidizing bacterium from surface soil of a rice paddy field in Japan, and emended description of the genus Methylocystis (ex Whittenbury et al. 1970) Bowman et al. 1993.</title>
        <authorList>
            <person name="Kaise H."/>
            <person name="Sawadogo J.B."/>
            <person name="Alam M.S."/>
            <person name="Ueno C."/>
            <person name="Dianou D."/>
            <person name="Shinjo R."/>
            <person name="Asakawa S."/>
        </authorList>
    </citation>
    <scope>NUCLEOTIDE SEQUENCE</scope>
    <source>
        <strain evidence="3">LMG27198</strain>
    </source>
</reference>
<dbReference type="InterPro" id="IPR035093">
    <property type="entry name" value="RelE/ParE_toxin_dom_sf"/>
</dbReference>
<proteinExistence type="inferred from homology"/>
<dbReference type="Gene3D" id="3.30.2310.20">
    <property type="entry name" value="RelE-like"/>
    <property type="match status" value="1"/>
</dbReference>
<dbReference type="InterPro" id="IPR007712">
    <property type="entry name" value="RelE/ParE_toxin"/>
</dbReference>
<dbReference type="InterPro" id="IPR051803">
    <property type="entry name" value="TA_system_RelE-like_toxin"/>
</dbReference>
<dbReference type="PANTHER" id="PTHR33755:SF6">
    <property type="entry name" value="PLASMID STABILIZATION SYSTEM PROTEIN"/>
    <property type="match status" value="1"/>
</dbReference>
<evidence type="ECO:0000313" key="4">
    <source>
        <dbReference type="Proteomes" id="UP001144323"/>
    </source>
</evidence>
<name>A0A9W6LQW0_9HYPH</name>
<comment type="caution">
    <text evidence="3">The sequence shown here is derived from an EMBL/GenBank/DDBJ whole genome shotgun (WGS) entry which is preliminary data.</text>
</comment>
<organism evidence="3 4">
    <name type="scientific">Methylocystis echinoides</name>
    <dbReference type="NCBI Taxonomy" id="29468"/>
    <lineage>
        <taxon>Bacteria</taxon>
        <taxon>Pseudomonadati</taxon>
        <taxon>Pseudomonadota</taxon>
        <taxon>Alphaproteobacteria</taxon>
        <taxon>Hyphomicrobiales</taxon>
        <taxon>Methylocystaceae</taxon>
        <taxon>Methylocystis</taxon>
    </lineage>
</organism>
<dbReference type="Proteomes" id="UP001144323">
    <property type="component" value="Unassembled WGS sequence"/>
</dbReference>
<keyword evidence="4" id="KW-1185">Reference proteome</keyword>
<protein>
    <recommendedName>
        <fullName evidence="5">Type II toxin-antitoxin system RelE/ParE family toxin</fullName>
    </recommendedName>
</protein>
<dbReference type="EMBL" id="BSEC01000001">
    <property type="protein sequence ID" value="GLI91659.1"/>
    <property type="molecule type" value="Genomic_DNA"/>
</dbReference>
<gene>
    <name evidence="3" type="ORF">LMG27198_06510</name>
</gene>
<sequence length="104" mass="11868">MTGFRLSTEAQSDLHDIRRYLIRNAGPASARHVVVEIRRALRIVGENPGIGHSREDLTDEPVKFWPVLSYLIVYDLARRPVGVARILHGARDAQQMFRDLPPRI</sequence>
<evidence type="ECO:0008006" key="5">
    <source>
        <dbReference type="Google" id="ProtNLM"/>
    </source>
</evidence>
<dbReference type="RefSeq" id="WP_281800415.1">
    <property type="nucleotide sequence ID" value="NZ_BSEC01000001.1"/>
</dbReference>
<evidence type="ECO:0000256" key="2">
    <source>
        <dbReference type="ARBA" id="ARBA00022649"/>
    </source>
</evidence>
<dbReference type="Pfam" id="PF05016">
    <property type="entry name" value="ParE_toxin"/>
    <property type="match status" value="1"/>
</dbReference>
<accession>A0A9W6LQW0</accession>
<evidence type="ECO:0000256" key="1">
    <source>
        <dbReference type="ARBA" id="ARBA00006226"/>
    </source>
</evidence>
<dbReference type="PANTHER" id="PTHR33755">
    <property type="entry name" value="TOXIN PARE1-RELATED"/>
    <property type="match status" value="1"/>
</dbReference>
<evidence type="ECO:0000313" key="3">
    <source>
        <dbReference type="EMBL" id="GLI91659.1"/>
    </source>
</evidence>
<dbReference type="AlphaFoldDB" id="A0A9W6LQW0"/>
<keyword evidence="2" id="KW-1277">Toxin-antitoxin system</keyword>
<comment type="similarity">
    <text evidence="1">Belongs to the RelE toxin family.</text>
</comment>